<dbReference type="SUPFAM" id="SSF48726">
    <property type="entry name" value="Immunoglobulin"/>
    <property type="match status" value="1"/>
</dbReference>
<feature type="region of interest" description="Disordered" evidence="8">
    <location>
        <begin position="492"/>
        <end position="511"/>
    </location>
</feature>
<name>V4BDI3_LOTGI</name>
<evidence type="ECO:0000256" key="7">
    <source>
        <dbReference type="ARBA" id="ARBA00023180"/>
    </source>
</evidence>
<comment type="subcellular location">
    <subcellularLocation>
        <location evidence="1">Membrane</location>
        <topology evidence="1">Single-pass type I membrane protein</topology>
    </subcellularLocation>
</comment>
<evidence type="ECO:0000256" key="9">
    <source>
        <dbReference type="SAM" id="SignalP"/>
    </source>
</evidence>
<evidence type="ECO:0000256" key="6">
    <source>
        <dbReference type="ARBA" id="ARBA00023136"/>
    </source>
</evidence>
<evidence type="ECO:0000256" key="3">
    <source>
        <dbReference type="ARBA" id="ARBA00022692"/>
    </source>
</evidence>
<feature type="domain" description="Ig-like" evidence="10">
    <location>
        <begin position="876"/>
        <end position="959"/>
    </location>
</feature>
<dbReference type="RefSeq" id="XP_009062630.1">
    <property type="nucleotide sequence ID" value="XM_009064382.1"/>
</dbReference>
<dbReference type="InterPro" id="IPR036179">
    <property type="entry name" value="Ig-like_dom_sf"/>
</dbReference>
<evidence type="ECO:0000313" key="12">
    <source>
        <dbReference type="Proteomes" id="UP000030746"/>
    </source>
</evidence>
<dbReference type="PANTHER" id="PTHR32178:SF6">
    <property type="entry name" value="IG-LIKE DOMAIN-CONTAINING PROTEIN"/>
    <property type="match status" value="1"/>
</dbReference>
<feature type="chain" id="PRO_5004717725" description="Ig-like domain-containing protein" evidence="9">
    <location>
        <begin position="26"/>
        <end position="1153"/>
    </location>
</feature>
<dbReference type="InterPro" id="IPR013783">
    <property type="entry name" value="Ig-like_fold"/>
</dbReference>
<dbReference type="EMBL" id="KB203019">
    <property type="protein sequence ID" value="ESO86649.1"/>
    <property type="molecule type" value="Genomic_DNA"/>
</dbReference>
<keyword evidence="5" id="KW-1133">Transmembrane helix</keyword>
<comment type="similarity">
    <text evidence="2">Belongs to the FAM187 family.</text>
</comment>
<dbReference type="GO" id="GO:0016020">
    <property type="term" value="C:membrane"/>
    <property type="evidence" value="ECO:0007669"/>
    <property type="project" value="UniProtKB-SubCell"/>
</dbReference>
<dbReference type="STRING" id="225164.V4BDI3"/>
<keyword evidence="12" id="KW-1185">Reference proteome</keyword>
<dbReference type="InterPro" id="IPR007110">
    <property type="entry name" value="Ig-like_dom"/>
</dbReference>
<evidence type="ECO:0000259" key="10">
    <source>
        <dbReference type="PROSITE" id="PS50835"/>
    </source>
</evidence>
<accession>V4BDI3</accession>
<dbReference type="Proteomes" id="UP000030746">
    <property type="component" value="Unassembled WGS sequence"/>
</dbReference>
<feature type="compositionally biased region" description="Polar residues" evidence="8">
    <location>
        <begin position="496"/>
        <end position="511"/>
    </location>
</feature>
<evidence type="ECO:0000256" key="2">
    <source>
        <dbReference type="ARBA" id="ARBA00008727"/>
    </source>
</evidence>
<dbReference type="OrthoDB" id="6434091at2759"/>
<dbReference type="PROSITE" id="PS50835">
    <property type="entry name" value="IG_LIKE"/>
    <property type="match status" value="1"/>
</dbReference>
<evidence type="ECO:0000313" key="11">
    <source>
        <dbReference type="EMBL" id="ESO86649.1"/>
    </source>
</evidence>
<dbReference type="PANTHER" id="PTHR32178">
    <property type="entry name" value="FAM187"/>
    <property type="match status" value="1"/>
</dbReference>
<proteinExistence type="inferred from homology"/>
<evidence type="ECO:0000256" key="5">
    <source>
        <dbReference type="ARBA" id="ARBA00022989"/>
    </source>
</evidence>
<reference evidence="11 12" key="1">
    <citation type="journal article" date="2013" name="Nature">
        <title>Insights into bilaterian evolution from three spiralian genomes.</title>
        <authorList>
            <person name="Simakov O."/>
            <person name="Marletaz F."/>
            <person name="Cho S.J."/>
            <person name="Edsinger-Gonzales E."/>
            <person name="Havlak P."/>
            <person name="Hellsten U."/>
            <person name="Kuo D.H."/>
            <person name="Larsson T."/>
            <person name="Lv J."/>
            <person name="Arendt D."/>
            <person name="Savage R."/>
            <person name="Osoegawa K."/>
            <person name="de Jong P."/>
            <person name="Grimwood J."/>
            <person name="Chapman J.A."/>
            <person name="Shapiro H."/>
            <person name="Aerts A."/>
            <person name="Otillar R.P."/>
            <person name="Terry A.Y."/>
            <person name="Boore J.L."/>
            <person name="Grigoriev I.V."/>
            <person name="Lindberg D.R."/>
            <person name="Seaver E.C."/>
            <person name="Weisblat D.A."/>
            <person name="Putnam N.H."/>
            <person name="Rokhsar D.S."/>
        </authorList>
    </citation>
    <scope>NUCLEOTIDE SEQUENCE [LARGE SCALE GENOMIC DNA]</scope>
</reference>
<dbReference type="GeneID" id="20240479"/>
<evidence type="ECO:0000256" key="8">
    <source>
        <dbReference type="SAM" id="MobiDB-lite"/>
    </source>
</evidence>
<feature type="signal peptide" evidence="9">
    <location>
        <begin position="1"/>
        <end position="25"/>
    </location>
</feature>
<keyword evidence="7" id="KW-0325">Glycoprotein</keyword>
<dbReference type="KEGG" id="lgi:LOTGIDRAFT_166921"/>
<dbReference type="Gene3D" id="2.60.40.10">
    <property type="entry name" value="Immunoglobulins"/>
    <property type="match status" value="1"/>
</dbReference>
<feature type="region of interest" description="Disordered" evidence="8">
    <location>
        <begin position="135"/>
        <end position="210"/>
    </location>
</feature>
<dbReference type="HOGENOM" id="CLU_276257_0_0_1"/>
<dbReference type="InterPro" id="IPR039311">
    <property type="entry name" value="FAM187A/B"/>
</dbReference>
<keyword evidence="6" id="KW-0472">Membrane</keyword>
<evidence type="ECO:0000256" key="4">
    <source>
        <dbReference type="ARBA" id="ARBA00022729"/>
    </source>
</evidence>
<organism evidence="11 12">
    <name type="scientific">Lottia gigantea</name>
    <name type="common">Giant owl limpet</name>
    <dbReference type="NCBI Taxonomy" id="225164"/>
    <lineage>
        <taxon>Eukaryota</taxon>
        <taxon>Metazoa</taxon>
        <taxon>Spiralia</taxon>
        <taxon>Lophotrochozoa</taxon>
        <taxon>Mollusca</taxon>
        <taxon>Gastropoda</taxon>
        <taxon>Patellogastropoda</taxon>
        <taxon>Lottioidea</taxon>
        <taxon>Lottiidae</taxon>
        <taxon>Lottia</taxon>
    </lineage>
</organism>
<evidence type="ECO:0000256" key="1">
    <source>
        <dbReference type="ARBA" id="ARBA00004479"/>
    </source>
</evidence>
<dbReference type="CTD" id="20240479"/>
<keyword evidence="3" id="KW-0812">Transmembrane</keyword>
<dbReference type="AlphaFoldDB" id="V4BDI3"/>
<protein>
    <recommendedName>
        <fullName evidence="10">Ig-like domain-containing protein</fullName>
    </recommendedName>
</protein>
<keyword evidence="4 9" id="KW-0732">Signal</keyword>
<gene>
    <name evidence="11" type="ORF">LOTGIDRAFT_166921</name>
</gene>
<sequence length="1153" mass="131016">MLERKTFILLLLTYEYILLISPAASNQTQTIGLIETESKHCQYHRSYSFVNGTIHVSLIPWNCESKQQVIPLTNKTNKLLSKTLSKPFNIKPHKTNLKHILPPLLPFQKQRKLKPKNLGVNLPPSLPYQKKRNVKPQALGGNLPPLVSSQNPRNLDPKSFGGNLPPPLPSQKQKNLKTKNLGANLPPLLPSQNQRNLKPKDLEGNLPHPLPSQKQIYLKPKNLEGNLSPPLPIQNQKNLKPKNLGGNLKPLLPIQKQGKLKPKNLGGNLKPLLPSQKQRNLKTKNFGGNLPPVLPFQKQRKLKPKNFGVNLPPLLPSQNKSYLKPKDLGAHFPHPLLSQKQIKLKHKNLEGNLPPLYMKPKNLEGNLPPSLQIQNKKKLKPKNLGGNLKPLLPIQKKGNLKTKNLGGNLPPLLPSQKQRNLKTKNLPPLLQSKNQKNTMLNPDGNVKLQLKNLQTLKNKIIKDLEWIPDVPKAKWPSKIIITSKEDINNKKEQGRIPSTSMPYSTIKPNRNNTTRQIKVPDVPKKKLSPKIITSKEKVHNKKERGRIPSKLVPYPTIKPNRNNTTRQIKVPDVPKKKLSPKIITSKEKGHNKKERGRIPSKSMLYPTIKPNNNTTSTNASISYIVNEQIKVPDVPKKKLPTKIITSKENVHNKKERGRIPSKLVPYSTIKPNNNTTSTNASISYIVNEQIKVPDVPKKKLPTKIITSKENVHNKKERGRIPSKLVPYSTIKPNNNTTFTNSSVTYIVKQTKVPDVPKKKWPPKIIINSKEMVDDKKERGIIKSKLVPYPTIKPDHNTTTTNTSVSQIVHNRIKREGHRVKRFFDFKQVKKVTNFLKLTKTDYKKLFKKYYECLEKRESEVRSGSNEAITPKMILAGQPLHIPCGICKRPDQNAESLGVKWLVIRSGDGRMKRIRFNGNGKTKKKRIKFNKDYSLHIDKARFRDAGQYFCMVQDDFISVTQIDILVNERKRILYESNEKDVPLPTYYMENENIQIATVWAEWSSCDKCGDQGSQRKRGTCMVQKIYPDRPVKPKSFQMINKYPQGIPCHSSALPGFLKKKPEIKGRACEIYVRECYEACPSSPGPITITDKAGNVVEFIEPGYYSLKHPPTIPPMTQHRVIYEELGKHLVLKCPRLSIFANFCGTRKVAIAVKV</sequence>